<dbReference type="InterPro" id="IPR021352">
    <property type="entry name" value="DUF2971"/>
</dbReference>
<proteinExistence type="predicted"/>
<name>A0ABM9X500_9RHOB</name>
<organism evidence="1 2">
    <name type="scientific">Sulfitobacter indolifex HEL-45</name>
    <dbReference type="NCBI Taxonomy" id="391624"/>
    <lineage>
        <taxon>Bacteria</taxon>
        <taxon>Pseudomonadati</taxon>
        <taxon>Pseudomonadota</taxon>
        <taxon>Alphaproteobacteria</taxon>
        <taxon>Rhodobacterales</taxon>
        <taxon>Roseobacteraceae</taxon>
        <taxon>Sulfitobacter</taxon>
    </lineage>
</organism>
<dbReference type="Proteomes" id="UP000003257">
    <property type="component" value="Unassembled WGS sequence"/>
</dbReference>
<keyword evidence="2" id="KW-1185">Reference proteome</keyword>
<accession>A0ABM9X500</accession>
<protein>
    <submittedName>
        <fullName evidence="1">Uncharacterized protein</fullName>
    </submittedName>
</protein>
<comment type="caution">
    <text evidence="1">The sequence shown here is derived from an EMBL/GenBank/DDBJ whole genome shotgun (WGS) entry which is preliminary data.</text>
</comment>
<evidence type="ECO:0000313" key="1">
    <source>
        <dbReference type="EMBL" id="EDQ04484.1"/>
    </source>
</evidence>
<evidence type="ECO:0000313" key="2">
    <source>
        <dbReference type="Proteomes" id="UP000003257"/>
    </source>
</evidence>
<sequence length="217" mass="24871">MWDTFCPDGSGAMFVVRAQAVASAMQQTTCTKFFRKVEYIAAEDREGLKIEQIDHAMSTTSSGYLHPGMSYFLKDDRFRAEREVRSVLSPGTFDRSLLYWFFGRNKLVLERHTEVPDMNNIPEGELWLCYEGDGVFDLFKLSEEKTRELTEAITTNFHQTFPTLVAEPGIKVPFHLETIEKIVLSPDLQDSNVRDSELWKCIRDAGLSSRAKIGFHE</sequence>
<dbReference type="Pfam" id="PF11185">
    <property type="entry name" value="DUF2971"/>
    <property type="match status" value="1"/>
</dbReference>
<gene>
    <name evidence="1" type="ORF">OIHEL45_16184</name>
</gene>
<reference evidence="1 2" key="1">
    <citation type="submission" date="2007-11" db="EMBL/GenBank/DDBJ databases">
        <authorList>
            <person name="Wagner-Dobler I."/>
            <person name="Ferriera S."/>
            <person name="Johnson J."/>
            <person name="Kravitz S."/>
            <person name="Beeson K."/>
            <person name="Sutton G."/>
            <person name="Rogers Y.-H."/>
            <person name="Friedman R."/>
            <person name="Frazier M."/>
            <person name="Venter J.C."/>
        </authorList>
    </citation>
    <scope>NUCLEOTIDE SEQUENCE [LARGE SCALE GENOMIC DNA]</scope>
    <source>
        <strain evidence="1 2">HEL-45</strain>
    </source>
</reference>
<dbReference type="EMBL" id="ABID01000004">
    <property type="protein sequence ID" value="EDQ04484.1"/>
    <property type="molecule type" value="Genomic_DNA"/>
</dbReference>